<feature type="transmembrane region" description="Helical" evidence="1">
    <location>
        <begin position="6"/>
        <end position="22"/>
    </location>
</feature>
<dbReference type="Proteomes" id="UP001233836">
    <property type="component" value="Unassembled WGS sequence"/>
</dbReference>
<organism evidence="2 3">
    <name type="scientific">Paenibacillus tundrae</name>
    <dbReference type="NCBI Taxonomy" id="528187"/>
    <lineage>
        <taxon>Bacteria</taxon>
        <taxon>Bacillati</taxon>
        <taxon>Bacillota</taxon>
        <taxon>Bacilli</taxon>
        <taxon>Bacillales</taxon>
        <taxon>Paenibacillaceae</taxon>
        <taxon>Paenibacillus</taxon>
    </lineage>
</organism>
<evidence type="ECO:0000313" key="3">
    <source>
        <dbReference type="Proteomes" id="UP001233836"/>
    </source>
</evidence>
<evidence type="ECO:0000313" key="2">
    <source>
        <dbReference type="EMBL" id="MDQ0172214.1"/>
    </source>
</evidence>
<proteinExistence type="predicted"/>
<protein>
    <submittedName>
        <fullName evidence="2">Uncharacterized protein</fullName>
    </submittedName>
</protein>
<comment type="caution">
    <text evidence="2">The sequence shown here is derived from an EMBL/GenBank/DDBJ whole genome shotgun (WGS) entry which is preliminary data.</text>
</comment>
<keyword evidence="1" id="KW-0812">Transmembrane</keyword>
<reference evidence="2 3" key="1">
    <citation type="submission" date="2023-07" db="EMBL/GenBank/DDBJ databases">
        <title>Sorghum-associated microbial communities from plants grown in Nebraska, USA.</title>
        <authorList>
            <person name="Schachtman D."/>
        </authorList>
    </citation>
    <scope>NUCLEOTIDE SEQUENCE [LARGE SCALE GENOMIC DNA]</scope>
    <source>
        <strain evidence="2 3">DS1314</strain>
    </source>
</reference>
<dbReference type="EMBL" id="JAUSTI010000010">
    <property type="protein sequence ID" value="MDQ0172214.1"/>
    <property type="molecule type" value="Genomic_DNA"/>
</dbReference>
<keyword evidence="1" id="KW-1133">Transmembrane helix</keyword>
<sequence length="150" mass="17755">MIVASFIMMILSVINWGIIVISKRKKIAFFKESFKQVGDNAKDQKIKYILFLNTADLIKIEGYSTHFPEDWAIIYNGPEWFYKIKLRKWNVMAVQVAEIFKEPIGIMDNSFILIRNHSTRQDSYSIIYELEEFLEFHLSNKQARMVYAET</sequence>
<accession>A0ABT9WG53</accession>
<gene>
    <name evidence="2" type="ORF">J2T19_003691</name>
</gene>
<evidence type="ECO:0000256" key="1">
    <source>
        <dbReference type="SAM" id="Phobius"/>
    </source>
</evidence>
<keyword evidence="3" id="KW-1185">Reference proteome</keyword>
<keyword evidence="1" id="KW-0472">Membrane</keyword>
<name>A0ABT9WG53_9BACL</name>